<protein>
    <submittedName>
        <fullName evidence="2">Permease domain-containing protein</fullName>
    </submittedName>
</protein>
<sequence>MRTLNNIKSSYLCLSNRIIASIIILIQLTLSFVFFYEGVHIGYESYEKTKNMSKVLGDKSIYFLNEHSDLDYLNSVIFKQDDVITRMEEFENFLCDNDNFTIYRSNNEPLSIVNSKNIQLIKDQQSPNFKDGYDSVYGIDIDENFLKNFNYKLSEGSILDTDDFETTDPLNVLVGSDFKSYYKAGDTIDGYIVNLDKNVKLKIKGFIEKGELYVDQRFNASNIETMDNKIIFPRIKNLSKENEFYRYSLYTNYLETNVVSDLSHQKISELINNKSRELNLYDIEVLSKEGEMSYYKDITSRQLSLIFIIGALIILFTAINIITSLTDYIMKQRKEFAVNLMCGATKSDLIQGIYFTIIMLIVISLFLSNIFYKFIFKVSMDIFSFKFLSLIIFSVILSIVLLIIPYFNIRNNSLIEVLKDE</sequence>
<dbReference type="InterPro" id="IPR050250">
    <property type="entry name" value="Macrolide_Exporter_MacB"/>
</dbReference>
<dbReference type="GO" id="GO:0005886">
    <property type="term" value="C:plasma membrane"/>
    <property type="evidence" value="ECO:0007669"/>
    <property type="project" value="TreeGrafter"/>
</dbReference>
<dbReference type="RefSeq" id="WP_115640838.1">
    <property type="nucleotide sequence ID" value="NZ_UFWZ01000001.1"/>
</dbReference>
<dbReference type="GO" id="GO:0022857">
    <property type="term" value="F:transmembrane transporter activity"/>
    <property type="evidence" value="ECO:0007669"/>
    <property type="project" value="TreeGrafter"/>
</dbReference>
<evidence type="ECO:0000313" key="3">
    <source>
        <dbReference type="Proteomes" id="UP000254664"/>
    </source>
</evidence>
<feature type="transmembrane region" description="Helical" evidence="1">
    <location>
        <begin position="387"/>
        <end position="407"/>
    </location>
</feature>
<name>A0A381J6R0_9CLOT</name>
<evidence type="ECO:0000256" key="1">
    <source>
        <dbReference type="SAM" id="Phobius"/>
    </source>
</evidence>
<dbReference type="AlphaFoldDB" id="A0A381J6R0"/>
<keyword evidence="1" id="KW-1133">Transmembrane helix</keyword>
<feature type="transmembrane region" description="Helical" evidence="1">
    <location>
        <begin position="18"/>
        <end position="36"/>
    </location>
</feature>
<reference evidence="2 3" key="1">
    <citation type="submission" date="2018-06" db="EMBL/GenBank/DDBJ databases">
        <authorList>
            <consortium name="Pathogen Informatics"/>
            <person name="Doyle S."/>
        </authorList>
    </citation>
    <scope>NUCLEOTIDE SEQUENCE [LARGE SCALE GENOMIC DNA]</scope>
    <source>
        <strain evidence="2 3">NCTC9836</strain>
    </source>
</reference>
<feature type="transmembrane region" description="Helical" evidence="1">
    <location>
        <begin position="303"/>
        <end position="323"/>
    </location>
</feature>
<keyword evidence="3" id="KW-1185">Reference proteome</keyword>
<proteinExistence type="predicted"/>
<accession>A0A381J6R0</accession>
<dbReference type="Proteomes" id="UP000254664">
    <property type="component" value="Unassembled WGS sequence"/>
</dbReference>
<gene>
    <name evidence="2" type="ORF">NCTC9836_01114</name>
</gene>
<dbReference type="PANTHER" id="PTHR30572:SF4">
    <property type="entry name" value="ABC TRANSPORTER PERMEASE YTRF"/>
    <property type="match status" value="1"/>
</dbReference>
<dbReference type="EMBL" id="UFWZ01000001">
    <property type="protein sequence ID" value="SUY46805.1"/>
    <property type="molecule type" value="Genomic_DNA"/>
</dbReference>
<keyword evidence="1" id="KW-0812">Transmembrane</keyword>
<feature type="transmembrane region" description="Helical" evidence="1">
    <location>
        <begin position="353"/>
        <end position="375"/>
    </location>
</feature>
<keyword evidence="1" id="KW-0472">Membrane</keyword>
<organism evidence="2 3">
    <name type="scientific">Clostridium putrefaciens</name>
    <dbReference type="NCBI Taxonomy" id="99675"/>
    <lineage>
        <taxon>Bacteria</taxon>
        <taxon>Bacillati</taxon>
        <taxon>Bacillota</taxon>
        <taxon>Clostridia</taxon>
        <taxon>Eubacteriales</taxon>
        <taxon>Clostridiaceae</taxon>
        <taxon>Clostridium</taxon>
    </lineage>
</organism>
<evidence type="ECO:0000313" key="2">
    <source>
        <dbReference type="EMBL" id="SUY46805.1"/>
    </source>
</evidence>
<dbReference type="OrthoDB" id="1897773at2"/>
<dbReference type="PANTHER" id="PTHR30572">
    <property type="entry name" value="MEMBRANE COMPONENT OF TRANSPORTER-RELATED"/>
    <property type="match status" value="1"/>
</dbReference>